<dbReference type="PANTHER" id="PTHR43101">
    <property type="entry name" value="BETA-FRUCTOSIDASE"/>
    <property type="match status" value="1"/>
</dbReference>
<name>A0A1L6TA93_PISSA</name>
<dbReference type="InterPro" id="IPR018053">
    <property type="entry name" value="Glyco_hydro_32_AS"/>
</dbReference>
<dbReference type="AlphaFoldDB" id="A0A1L6TA93"/>
<protein>
    <recommendedName>
        <fullName evidence="2">beta-fructofuranosidase</fullName>
        <ecNumber evidence="2">3.2.1.26</ecNumber>
    </recommendedName>
</protein>
<dbReference type="EMBL" id="CP012508">
    <property type="protein sequence ID" value="ALB22148.1"/>
    <property type="molecule type" value="Genomic_DNA"/>
</dbReference>
<dbReference type="InterPro" id="IPR051214">
    <property type="entry name" value="GH32_Enzymes"/>
</dbReference>
<comment type="similarity">
    <text evidence="1">Belongs to the glycosyl hydrolase 32 family.</text>
</comment>
<evidence type="ECO:0000256" key="1">
    <source>
        <dbReference type="ARBA" id="ARBA00009902"/>
    </source>
</evidence>
<accession>A0A1L6TA93</accession>
<dbReference type="EC" id="3.2.1.26" evidence="2"/>
<gene>
    <name evidence="5" type="ORF">KU39_965</name>
</gene>
<dbReference type="GO" id="GO:0004564">
    <property type="term" value="F:beta-fructofuranosidase activity"/>
    <property type="evidence" value="ECO:0007669"/>
    <property type="project" value="UniProtKB-EC"/>
</dbReference>
<dbReference type="GO" id="GO:0005975">
    <property type="term" value="P:carbohydrate metabolic process"/>
    <property type="evidence" value="ECO:0007669"/>
    <property type="project" value="InterPro"/>
</dbReference>
<sequence length="576" mass="67083">MKIQLNKNHLHLTTGNLDCIISFDISVLSEEAAKLYKNDTLIEYEPLTLSHGFSHIEWSLEKNSQYFLISESDHTVLKNGWFYSKHTLLESGGFCFSYQNKNWSIYHSLDNSRSYCDEKRLQYHFSPLTGWINDPNGLVYHKGYYHLFFQYNPYQPHWGNMHWGHAISKDLVSWQHLPIALYPSNNLNNRFIGGAFSGSALSKDEELLITYTDHFEDSQNSKDIFIEKQKIIKSDGITFSKPKTIINRSPNNYSKDFRDPKIWFCDLTQKFYLIIGSKANNLPSIALYSSIDANDWTYEGILFQEEKLKGRSIECPDLFMVDGVYVLVFSLFDTINNKNINHRSYYYLGNFKKNKFIPTTKIYEIDFCNHFYALQTFKDKNMNRIGIAWMNNWSDNIFSTQNHYAGAMSLPRKLSIKNNKLSMLPISQLKNIRTSQEVIFDFNQSFCQIETNKKSFEIECLFSFGIEWSMDFKSGKNIVLTILWTGSKIILKTKQKTCISPYICKPNKRQQIDASFFLDTTSIEAFIDNGTVCGSLRLEFSKNNNNITICTTTKPSELFTGKLWELNSIWSNERDV</sequence>
<dbReference type="Gene3D" id="2.115.10.20">
    <property type="entry name" value="Glycosyl hydrolase domain, family 43"/>
    <property type="match status" value="1"/>
</dbReference>
<dbReference type="Proteomes" id="UP000029558">
    <property type="component" value="Chromosome"/>
</dbReference>
<evidence type="ECO:0000256" key="2">
    <source>
        <dbReference type="ARBA" id="ARBA00012758"/>
    </source>
</evidence>
<reference evidence="5 6" key="1">
    <citation type="journal article" date="2014" name="Genome Announc.">
        <title>Comparative Genome Analysis of Two Isolates of the Fish Pathogen Piscirickettsia salmonis from Different Hosts Reveals Major Differences in Virulence-Associated Secretion Systems.</title>
        <authorList>
            <person name="Bohle H."/>
            <person name="Henriquez P."/>
            <person name="Grothusen H."/>
            <person name="Navas E."/>
            <person name="Sandoval A."/>
            <person name="Bustamante F."/>
            <person name="Bustos P."/>
            <person name="Mancilla M."/>
        </authorList>
    </citation>
    <scope>NUCLEOTIDE SEQUENCE [LARGE SCALE GENOMIC DNA]</scope>
    <source>
        <strain evidence="6">B1-32597</strain>
    </source>
</reference>
<dbReference type="SMART" id="SM00640">
    <property type="entry name" value="Glyco_32"/>
    <property type="match status" value="1"/>
</dbReference>
<dbReference type="InterPro" id="IPR013148">
    <property type="entry name" value="Glyco_hydro_32_N"/>
</dbReference>
<dbReference type="RefSeq" id="WP_036771498.1">
    <property type="nucleotide sequence ID" value="NZ_CP012508.1"/>
</dbReference>
<dbReference type="Gene3D" id="2.60.120.560">
    <property type="entry name" value="Exo-inulinase, domain 1"/>
    <property type="match status" value="1"/>
</dbReference>
<evidence type="ECO:0000313" key="6">
    <source>
        <dbReference type="Proteomes" id="UP000029558"/>
    </source>
</evidence>
<dbReference type="PANTHER" id="PTHR43101:SF1">
    <property type="entry name" value="BETA-FRUCTOSIDASE"/>
    <property type="match status" value="1"/>
</dbReference>
<dbReference type="OrthoDB" id="9801455at2"/>
<dbReference type="SUPFAM" id="SSF75005">
    <property type="entry name" value="Arabinanase/levansucrase/invertase"/>
    <property type="match status" value="1"/>
</dbReference>
<organism evidence="5 6">
    <name type="scientific">Piscirickettsia salmonis</name>
    <dbReference type="NCBI Taxonomy" id="1238"/>
    <lineage>
        <taxon>Bacteria</taxon>
        <taxon>Pseudomonadati</taxon>
        <taxon>Pseudomonadota</taxon>
        <taxon>Gammaproteobacteria</taxon>
        <taxon>Thiotrichales</taxon>
        <taxon>Piscirickettsiaceae</taxon>
        <taxon>Piscirickettsia</taxon>
    </lineage>
</organism>
<dbReference type="InterPro" id="IPR023296">
    <property type="entry name" value="Glyco_hydro_beta-prop_sf"/>
</dbReference>
<dbReference type="InterPro" id="IPR013320">
    <property type="entry name" value="ConA-like_dom_sf"/>
</dbReference>
<evidence type="ECO:0000256" key="4">
    <source>
        <dbReference type="ARBA" id="ARBA00023295"/>
    </source>
</evidence>
<evidence type="ECO:0000256" key="3">
    <source>
        <dbReference type="ARBA" id="ARBA00022801"/>
    </source>
</evidence>
<dbReference type="SUPFAM" id="SSF49899">
    <property type="entry name" value="Concanavalin A-like lectins/glucanases"/>
    <property type="match status" value="1"/>
</dbReference>
<evidence type="ECO:0000313" key="5">
    <source>
        <dbReference type="EMBL" id="ALB22148.1"/>
    </source>
</evidence>
<keyword evidence="4 5" id="KW-0326">Glycosidase</keyword>
<dbReference type="InterPro" id="IPR001362">
    <property type="entry name" value="Glyco_hydro_32"/>
</dbReference>
<dbReference type="Pfam" id="PF00251">
    <property type="entry name" value="Glyco_hydro_32N"/>
    <property type="match status" value="1"/>
</dbReference>
<dbReference type="PROSITE" id="PS00609">
    <property type="entry name" value="GLYCOSYL_HYDROL_F32"/>
    <property type="match status" value="1"/>
</dbReference>
<dbReference type="CDD" id="cd18625">
    <property type="entry name" value="GH32_BfrA-like"/>
    <property type="match status" value="1"/>
</dbReference>
<keyword evidence="3 5" id="KW-0378">Hydrolase</keyword>
<proteinExistence type="inferred from homology"/>